<protein>
    <submittedName>
        <fullName evidence="2">YVTN family beta-propeller protein</fullName>
    </submittedName>
</protein>
<evidence type="ECO:0000313" key="2">
    <source>
        <dbReference type="EMBL" id="NYF38224.1"/>
    </source>
</evidence>
<feature type="signal peptide" evidence="1">
    <location>
        <begin position="1"/>
        <end position="41"/>
    </location>
</feature>
<dbReference type="InterPro" id="IPR015943">
    <property type="entry name" value="WD40/YVTN_repeat-like_dom_sf"/>
</dbReference>
<evidence type="ECO:0000256" key="1">
    <source>
        <dbReference type="SAM" id="SignalP"/>
    </source>
</evidence>
<keyword evidence="1" id="KW-0732">Signal</keyword>
<dbReference type="InterPro" id="IPR011045">
    <property type="entry name" value="N2O_reductase_N"/>
</dbReference>
<proteinExistence type="predicted"/>
<reference evidence="2 3" key="1">
    <citation type="submission" date="2020-07" db="EMBL/GenBank/DDBJ databases">
        <title>Sequencing the genomes of 1000 actinobacteria strains.</title>
        <authorList>
            <person name="Klenk H.-P."/>
        </authorList>
    </citation>
    <scope>NUCLEOTIDE SEQUENCE [LARGE SCALE GENOMIC DNA]</scope>
    <source>
        <strain evidence="2 3">DSM 45763</strain>
    </source>
</reference>
<comment type="caution">
    <text evidence="2">The sequence shown here is derived from an EMBL/GenBank/DDBJ whole genome shotgun (WGS) entry which is preliminary data.</text>
</comment>
<dbReference type="Gene3D" id="2.130.10.10">
    <property type="entry name" value="YVTN repeat-like/Quinoprotein amine dehydrogenase"/>
    <property type="match status" value="1"/>
</dbReference>
<keyword evidence="3" id="KW-1185">Reference proteome</keyword>
<dbReference type="Proteomes" id="UP000576393">
    <property type="component" value="Unassembled WGS sequence"/>
</dbReference>
<dbReference type="SUPFAM" id="SSF50974">
    <property type="entry name" value="Nitrous oxide reductase, N-terminal domain"/>
    <property type="match status" value="1"/>
</dbReference>
<name>A0A852USY2_9ACTN</name>
<organism evidence="2 3">
    <name type="scientific">Streptosporangium sandarakinum</name>
    <dbReference type="NCBI Taxonomy" id="1260955"/>
    <lineage>
        <taxon>Bacteria</taxon>
        <taxon>Bacillati</taxon>
        <taxon>Actinomycetota</taxon>
        <taxon>Actinomycetes</taxon>
        <taxon>Streptosporangiales</taxon>
        <taxon>Streptosporangiaceae</taxon>
        <taxon>Streptosporangium</taxon>
    </lineage>
</organism>
<feature type="chain" id="PRO_5032830618" evidence="1">
    <location>
        <begin position="42"/>
        <end position="133"/>
    </location>
</feature>
<gene>
    <name evidence="2" type="ORF">HDA43_000383</name>
</gene>
<accession>A0A852USY2</accession>
<sequence length="133" mass="13719">MQGVFVRHPLVRRLAAHCGAAGLITGMLTGMLTVAAPAASAADTTTDLGVTFDSYTADLAVGGGRVFVSADDRIIVADTGGNLTGLSGVRELAMNTDDTRLYAALTGSNEVAEIDTASLPVTRRIDLSAHPWC</sequence>
<evidence type="ECO:0000313" key="3">
    <source>
        <dbReference type="Proteomes" id="UP000576393"/>
    </source>
</evidence>
<dbReference type="AlphaFoldDB" id="A0A852USY2"/>
<dbReference type="RefSeq" id="WP_179818009.1">
    <property type="nucleotide sequence ID" value="NZ_JACCCO010000001.1"/>
</dbReference>
<dbReference type="EMBL" id="JACCCO010000001">
    <property type="protein sequence ID" value="NYF38224.1"/>
    <property type="molecule type" value="Genomic_DNA"/>
</dbReference>